<dbReference type="Pfam" id="PF00482">
    <property type="entry name" value="T2SSF"/>
    <property type="match status" value="2"/>
</dbReference>
<comment type="subcellular location">
    <subcellularLocation>
        <location evidence="2">Cell inner membrane</location>
        <topology evidence="2">Multi-pass membrane protein</topology>
    </subcellularLocation>
    <subcellularLocation>
        <location evidence="11">Cell membrane</location>
        <topology evidence="11">Multi-pass membrane protein</topology>
    </subcellularLocation>
</comment>
<keyword evidence="15" id="KW-1185">Reference proteome</keyword>
<dbReference type="FunFam" id="1.20.81.30:FF:000001">
    <property type="entry name" value="Type II secretion system protein F"/>
    <property type="match status" value="1"/>
</dbReference>
<evidence type="ECO:0000256" key="1">
    <source>
        <dbReference type="ARBA" id="ARBA00002684"/>
    </source>
</evidence>
<feature type="domain" description="Type II secretion system protein GspF" evidence="13">
    <location>
        <begin position="271"/>
        <end position="393"/>
    </location>
</feature>
<dbReference type="InterPro" id="IPR003004">
    <property type="entry name" value="GspF/PilC"/>
</dbReference>
<proteinExistence type="inferred from homology"/>
<name>A0A0S3QVQ6_THET7</name>
<evidence type="ECO:0000256" key="9">
    <source>
        <dbReference type="ARBA" id="ARBA00023136"/>
    </source>
</evidence>
<accession>A0A0S3QVQ6</accession>
<dbReference type="PANTHER" id="PTHR30012">
    <property type="entry name" value="GENERAL SECRETION PATHWAY PROTEIN"/>
    <property type="match status" value="1"/>
</dbReference>
<reference evidence="15" key="1">
    <citation type="journal article" date="2018" name="Science">
        <title>A primordial and reversible TCA cycle in a facultatively chemolithoautotrophic thermophile.</title>
        <authorList>
            <person name="Nunoura T."/>
            <person name="Chikaraishi Y."/>
            <person name="Izaki R."/>
            <person name="Suwa T."/>
            <person name="Sato T."/>
            <person name="Harada T."/>
            <person name="Mori K."/>
            <person name="Kato Y."/>
            <person name="Miyazaki M."/>
            <person name="Shimamura S."/>
            <person name="Yanagawa K."/>
            <person name="Shuto A."/>
            <person name="Ohkouchi N."/>
            <person name="Fujita N."/>
            <person name="Takaki Y."/>
            <person name="Atomi H."/>
            <person name="Takai K."/>
        </authorList>
    </citation>
    <scope>NUCLEOTIDE SEQUENCE [LARGE SCALE GENOMIC DNA]</scope>
    <source>
        <strain evidence="15">DSM 17441 / JCM 13301 / NBRC 103674 / ABI70S6</strain>
    </source>
</reference>
<evidence type="ECO:0000256" key="7">
    <source>
        <dbReference type="ARBA" id="ARBA00022692"/>
    </source>
</evidence>
<evidence type="ECO:0000256" key="2">
    <source>
        <dbReference type="ARBA" id="ARBA00004429"/>
    </source>
</evidence>
<keyword evidence="8 12" id="KW-1133">Transmembrane helix</keyword>
<evidence type="ECO:0000256" key="8">
    <source>
        <dbReference type="ARBA" id="ARBA00022989"/>
    </source>
</evidence>
<dbReference type="OrthoDB" id="9874at2"/>
<evidence type="ECO:0000256" key="5">
    <source>
        <dbReference type="ARBA" id="ARBA00022475"/>
    </source>
</evidence>
<feature type="domain" description="Type II secretion system protein GspF" evidence="13">
    <location>
        <begin position="74"/>
        <end position="194"/>
    </location>
</feature>
<feature type="transmembrane region" description="Helical" evidence="12">
    <location>
        <begin position="374"/>
        <end position="397"/>
    </location>
</feature>
<dbReference type="GO" id="GO:0009306">
    <property type="term" value="P:protein secretion"/>
    <property type="evidence" value="ECO:0007669"/>
    <property type="project" value="InterPro"/>
</dbReference>
<protein>
    <recommendedName>
        <fullName evidence="10">General secretion pathway protein F</fullName>
    </recommendedName>
</protein>
<organism evidence="14 15">
    <name type="scientific">Thermosulfidibacter takaii (strain DSM 17441 / JCM 13301 / NBRC 103674 / ABI70S6)</name>
    <dbReference type="NCBI Taxonomy" id="1298851"/>
    <lineage>
        <taxon>Bacteria</taxon>
        <taxon>Pseudomonadati</taxon>
        <taxon>Thermosulfidibacterota</taxon>
        <taxon>Thermosulfidibacteria</taxon>
        <taxon>Thermosulfidibacterales</taxon>
        <taxon>Thermosulfidibacteraceae</taxon>
    </lineage>
</organism>
<evidence type="ECO:0000259" key="13">
    <source>
        <dbReference type="Pfam" id="PF00482"/>
    </source>
</evidence>
<dbReference type="Proteomes" id="UP000063234">
    <property type="component" value="Chromosome"/>
</dbReference>
<sequence length="402" mass="45285">MGTFKYVAYDATGKKKKGLIEAYSLESAILSLKKEGLYPEKVAPVEREEKTLKPAFRLLFTRVRDSDRADLFFQLATLVTSGVPLPKALGIVSKQTQNRYLKHVLAVVQNRVLEGKKFSETIRGFDRFFKPEYMGMVEIAERTGRLGEILMKIADREEKRSAFNQKVATALAYPAFVFVAGLSVVSFLIVYVVPKLQRIFSSFHRDLPLITKMLISISTFAQRYFYLFLITLLVFIVLYKLILLKSERLRLLQDRLLLGIGLYRKILLSKFVSALSFQLDSGIPIVDALKNSMAVSKNGVFREVIENLVDQVESGVSLKEAFEHSGIFEPLFVASVAVGQQSGALAKFMSRLASYYERRLTAYIDSFVALVEPVAVLVLGAMVAFVVMAIMIPIFNINQLVR</sequence>
<evidence type="ECO:0000313" key="15">
    <source>
        <dbReference type="Proteomes" id="UP000063234"/>
    </source>
</evidence>
<dbReference type="Gene3D" id="1.20.81.30">
    <property type="entry name" value="Type II secretion system (T2SS), domain F"/>
    <property type="match status" value="2"/>
</dbReference>
<dbReference type="AlphaFoldDB" id="A0A0S3QVQ6"/>
<comment type="similarity">
    <text evidence="3 11">Belongs to the GSP F family.</text>
</comment>
<dbReference type="RefSeq" id="WP_068550577.1">
    <property type="nucleotide sequence ID" value="NZ_AP013035.1"/>
</dbReference>
<dbReference type="PROSITE" id="PS00874">
    <property type="entry name" value="T2SP_F"/>
    <property type="match status" value="1"/>
</dbReference>
<keyword evidence="5" id="KW-1003">Cell membrane</keyword>
<evidence type="ECO:0000256" key="3">
    <source>
        <dbReference type="ARBA" id="ARBA00005745"/>
    </source>
</evidence>
<keyword evidence="4 11" id="KW-0813">Transport</keyword>
<dbReference type="PANTHER" id="PTHR30012:SF0">
    <property type="entry name" value="TYPE II SECRETION SYSTEM PROTEIN F-RELATED"/>
    <property type="match status" value="1"/>
</dbReference>
<evidence type="ECO:0000256" key="12">
    <source>
        <dbReference type="SAM" id="Phobius"/>
    </source>
</evidence>
<evidence type="ECO:0000256" key="10">
    <source>
        <dbReference type="ARBA" id="ARBA00030750"/>
    </source>
</evidence>
<feature type="transmembrane region" description="Helical" evidence="12">
    <location>
        <begin position="224"/>
        <end position="244"/>
    </location>
</feature>
<feature type="transmembrane region" description="Helical" evidence="12">
    <location>
        <begin position="170"/>
        <end position="193"/>
    </location>
</feature>
<evidence type="ECO:0000313" key="14">
    <source>
        <dbReference type="EMBL" id="BAT72414.1"/>
    </source>
</evidence>
<evidence type="ECO:0000256" key="4">
    <source>
        <dbReference type="ARBA" id="ARBA00022448"/>
    </source>
</evidence>
<dbReference type="KEGG" id="ttk:TST_1630"/>
<dbReference type="EMBL" id="AP013035">
    <property type="protein sequence ID" value="BAT72414.1"/>
    <property type="molecule type" value="Genomic_DNA"/>
</dbReference>
<keyword evidence="6" id="KW-0997">Cell inner membrane</keyword>
<keyword evidence="9 12" id="KW-0472">Membrane</keyword>
<dbReference type="PRINTS" id="PR00812">
    <property type="entry name" value="BCTERIALGSPF"/>
</dbReference>
<evidence type="ECO:0000256" key="11">
    <source>
        <dbReference type="RuleBase" id="RU003923"/>
    </source>
</evidence>
<dbReference type="GO" id="GO:0005886">
    <property type="term" value="C:plasma membrane"/>
    <property type="evidence" value="ECO:0007669"/>
    <property type="project" value="UniProtKB-SubCell"/>
</dbReference>
<comment type="function">
    <text evidence="1">Component of the type II secretion system inner membrane complex required for the energy-dependent secretion of extracellular factors such as proteases and toxins from the periplasm.</text>
</comment>
<dbReference type="STRING" id="1298851.TST_1630"/>
<dbReference type="InterPro" id="IPR018076">
    <property type="entry name" value="T2SS_GspF_dom"/>
</dbReference>
<evidence type="ECO:0000256" key="6">
    <source>
        <dbReference type="ARBA" id="ARBA00022519"/>
    </source>
</evidence>
<dbReference type="InterPro" id="IPR001992">
    <property type="entry name" value="T2SS_GspF/T4SS_PilC_CS"/>
</dbReference>
<gene>
    <name evidence="14" type="primary">gspF</name>
    <name evidence="14" type="ORF">TST_1630</name>
</gene>
<dbReference type="InterPro" id="IPR042094">
    <property type="entry name" value="T2SS_GspF_sf"/>
</dbReference>
<keyword evidence="7 11" id="KW-0812">Transmembrane</keyword>